<accession>A0ACD3AY48</accession>
<sequence length="725" mass="81483">MVARRLRPQRGPPQPLPQPQNYDAGHVIDHDIPLNPTQPSNNNNLHPCIEMRSVYVPVHVVVLLRRLANVFSTFSISHHYLQGREEKLSRRGDNPSPVWRTLGVAEWSWWSHRDRWRWSLIDRIDRSRVHESSSVLSMSYPSLRRRWSISSLLSLATEPTNGSSPMPSLPRLSPDHNPPAPKRQPVPQSRPPEQPEKPDTIHALLQNPALYDPLRTPRYPLVLCHGLYGFDSRGPSAFPSLRMHYWANVLNILRTTLGAEVIVTSVPGTGSLESRSEILHERLKDRAHGRGVNFLAHSMGGLDCRHLITHIQPTDYVPLSLTSVATPHRGSPFMDWCAENLGLGKISQDPKFVRSTATQSPSSPQEIIPALTNSSTPSLAQALKSLPSSVTTLLLSMVDSPAYANLTTKYLNEVFNPRTPNDPHVKYFSVAGRMNSVNVWHPFWLPKMVLDGWEERQRDEERKYWERQGTDQLTGQVPRWASEKEWGNDGLVTVQSAKWGEFLGIIEGCDHWQIRGARGIEFGVDLPAIPVIGLGGPTYSPEPKRSDKDGWFPEWSKFMGAWRTQEKKFHEEASRSNSTFAFTGPPPVDSSTPIHSPSSTTKAHSAAPLTTPTRSDDHRQHKGVDRPEDDAVVRSATDKLSAVFDWVMQLPVGVTSSGLALDETQRPTLTPKETSSTLSSKRPQVRQVGGISAETQRRMTNELAKREDLERFYVALSRKLYDEGL</sequence>
<dbReference type="EMBL" id="ML208311">
    <property type="protein sequence ID" value="TFK70532.1"/>
    <property type="molecule type" value="Genomic_DNA"/>
</dbReference>
<dbReference type="Proteomes" id="UP000308600">
    <property type="component" value="Unassembled WGS sequence"/>
</dbReference>
<keyword evidence="2" id="KW-1185">Reference proteome</keyword>
<evidence type="ECO:0000313" key="2">
    <source>
        <dbReference type="Proteomes" id="UP000308600"/>
    </source>
</evidence>
<protein>
    <submittedName>
        <fullName evidence="1">Alpha/beta-hydrolase</fullName>
    </submittedName>
</protein>
<organism evidence="1 2">
    <name type="scientific">Pluteus cervinus</name>
    <dbReference type="NCBI Taxonomy" id="181527"/>
    <lineage>
        <taxon>Eukaryota</taxon>
        <taxon>Fungi</taxon>
        <taxon>Dikarya</taxon>
        <taxon>Basidiomycota</taxon>
        <taxon>Agaricomycotina</taxon>
        <taxon>Agaricomycetes</taxon>
        <taxon>Agaricomycetidae</taxon>
        <taxon>Agaricales</taxon>
        <taxon>Pluteineae</taxon>
        <taxon>Pluteaceae</taxon>
        <taxon>Pluteus</taxon>
    </lineage>
</organism>
<reference evidence="1 2" key="1">
    <citation type="journal article" date="2019" name="Nat. Ecol. Evol.">
        <title>Megaphylogeny resolves global patterns of mushroom evolution.</title>
        <authorList>
            <person name="Varga T."/>
            <person name="Krizsan K."/>
            <person name="Foldi C."/>
            <person name="Dima B."/>
            <person name="Sanchez-Garcia M."/>
            <person name="Sanchez-Ramirez S."/>
            <person name="Szollosi G.J."/>
            <person name="Szarkandi J.G."/>
            <person name="Papp V."/>
            <person name="Albert L."/>
            <person name="Andreopoulos W."/>
            <person name="Angelini C."/>
            <person name="Antonin V."/>
            <person name="Barry K.W."/>
            <person name="Bougher N.L."/>
            <person name="Buchanan P."/>
            <person name="Buyck B."/>
            <person name="Bense V."/>
            <person name="Catcheside P."/>
            <person name="Chovatia M."/>
            <person name="Cooper J."/>
            <person name="Damon W."/>
            <person name="Desjardin D."/>
            <person name="Finy P."/>
            <person name="Geml J."/>
            <person name="Haridas S."/>
            <person name="Hughes K."/>
            <person name="Justo A."/>
            <person name="Karasinski D."/>
            <person name="Kautmanova I."/>
            <person name="Kiss B."/>
            <person name="Kocsube S."/>
            <person name="Kotiranta H."/>
            <person name="LaButti K.M."/>
            <person name="Lechner B.E."/>
            <person name="Liimatainen K."/>
            <person name="Lipzen A."/>
            <person name="Lukacs Z."/>
            <person name="Mihaltcheva S."/>
            <person name="Morgado L.N."/>
            <person name="Niskanen T."/>
            <person name="Noordeloos M.E."/>
            <person name="Ohm R.A."/>
            <person name="Ortiz-Santana B."/>
            <person name="Ovrebo C."/>
            <person name="Racz N."/>
            <person name="Riley R."/>
            <person name="Savchenko A."/>
            <person name="Shiryaev A."/>
            <person name="Soop K."/>
            <person name="Spirin V."/>
            <person name="Szebenyi C."/>
            <person name="Tomsovsky M."/>
            <person name="Tulloss R.E."/>
            <person name="Uehling J."/>
            <person name="Grigoriev I.V."/>
            <person name="Vagvolgyi C."/>
            <person name="Papp T."/>
            <person name="Martin F.M."/>
            <person name="Miettinen O."/>
            <person name="Hibbett D.S."/>
            <person name="Nagy L.G."/>
        </authorList>
    </citation>
    <scope>NUCLEOTIDE SEQUENCE [LARGE SCALE GENOMIC DNA]</scope>
    <source>
        <strain evidence="1 2">NL-1719</strain>
    </source>
</reference>
<proteinExistence type="predicted"/>
<gene>
    <name evidence="1" type="ORF">BDN72DRAFT_532129</name>
</gene>
<evidence type="ECO:0000313" key="1">
    <source>
        <dbReference type="EMBL" id="TFK70532.1"/>
    </source>
</evidence>
<name>A0ACD3AY48_9AGAR</name>